<name>A0AA86PP29_9EUKA</name>
<reference evidence="2 3" key="2">
    <citation type="submission" date="2024-07" db="EMBL/GenBank/DDBJ databases">
        <authorList>
            <person name="Akdeniz Z."/>
        </authorList>
    </citation>
    <scope>NUCLEOTIDE SEQUENCE [LARGE SCALE GENOMIC DNA]</scope>
</reference>
<proteinExistence type="predicted"/>
<protein>
    <submittedName>
        <fullName evidence="2">Hypothetical_protein</fullName>
    </submittedName>
</protein>
<dbReference type="AlphaFoldDB" id="A0AA86PP29"/>
<evidence type="ECO:0000313" key="3">
    <source>
        <dbReference type="Proteomes" id="UP001642409"/>
    </source>
</evidence>
<evidence type="ECO:0000313" key="1">
    <source>
        <dbReference type="EMBL" id="CAI9938374.1"/>
    </source>
</evidence>
<dbReference type="Proteomes" id="UP001642409">
    <property type="component" value="Unassembled WGS sequence"/>
</dbReference>
<gene>
    <name evidence="2" type="ORF">HINF_LOCUS11513</name>
    <name evidence="1" type="ORF">HINF_LOCUS26019</name>
</gene>
<sequence length="125" mass="14333">MSFLSARRLKAWSLRLPFPMIVRVQPLPSFCLSSSEVPWATMNPSDRQGRVAERVQLVHVVAGDDHARLVRFHAVHLGPFDGRARDDRRLARMPCDVFHVGPDDPLDIQSTNKIYNAIIVQWQYD</sequence>
<dbReference type="EMBL" id="CAXDID020000025">
    <property type="protein sequence ID" value="CAL5990681.1"/>
    <property type="molecule type" value="Genomic_DNA"/>
</dbReference>
<dbReference type="EMBL" id="CATOUU010000654">
    <property type="protein sequence ID" value="CAI9938374.1"/>
    <property type="molecule type" value="Genomic_DNA"/>
</dbReference>
<evidence type="ECO:0000313" key="2">
    <source>
        <dbReference type="EMBL" id="CAL5990681.1"/>
    </source>
</evidence>
<reference evidence="1" key="1">
    <citation type="submission" date="2023-06" db="EMBL/GenBank/DDBJ databases">
        <authorList>
            <person name="Kurt Z."/>
        </authorList>
    </citation>
    <scope>NUCLEOTIDE SEQUENCE</scope>
</reference>
<comment type="caution">
    <text evidence="1">The sequence shown here is derived from an EMBL/GenBank/DDBJ whole genome shotgun (WGS) entry which is preliminary data.</text>
</comment>
<keyword evidence="3" id="KW-1185">Reference proteome</keyword>
<organism evidence="1">
    <name type="scientific">Hexamita inflata</name>
    <dbReference type="NCBI Taxonomy" id="28002"/>
    <lineage>
        <taxon>Eukaryota</taxon>
        <taxon>Metamonada</taxon>
        <taxon>Diplomonadida</taxon>
        <taxon>Hexamitidae</taxon>
        <taxon>Hexamitinae</taxon>
        <taxon>Hexamita</taxon>
    </lineage>
</organism>
<accession>A0AA86PP29</accession>